<dbReference type="CDD" id="cd07989">
    <property type="entry name" value="LPLAT_AGPAT-like"/>
    <property type="match status" value="1"/>
</dbReference>
<comment type="pathway">
    <text evidence="1">Lipid metabolism.</text>
</comment>
<evidence type="ECO:0000256" key="4">
    <source>
        <dbReference type="SAM" id="Phobius"/>
    </source>
</evidence>
<dbReference type="InterPro" id="IPR002123">
    <property type="entry name" value="Plipid/glycerol_acylTrfase"/>
</dbReference>
<dbReference type="AlphaFoldDB" id="A0A8I2H7R2"/>
<evidence type="ECO:0000313" key="9">
    <source>
        <dbReference type="Proteomes" id="UP001304419"/>
    </source>
</evidence>
<evidence type="ECO:0000256" key="2">
    <source>
        <dbReference type="ARBA" id="ARBA00022679"/>
    </source>
</evidence>
<dbReference type="EMBL" id="CP137578">
    <property type="protein sequence ID" value="WOX30037.1"/>
    <property type="molecule type" value="Genomic_DNA"/>
</dbReference>
<protein>
    <submittedName>
        <fullName evidence="6">1-acyl-sn-glycerol-3-phosphate acyltransferase</fullName>
    </submittedName>
    <submittedName>
        <fullName evidence="7">Lysophospholipid acyltransferase family protein</fullName>
    </submittedName>
</protein>
<dbReference type="PANTHER" id="PTHR10434:SF11">
    <property type="entry name" value="1-ACYL-SN-GLYCEROL-3-PHOSPHATE ACYLTRANSFERASE"/>
    <property type="match status" value="1"/>
</dbReference>
<keyword evidence="2 6" id="KW-0808">Transferase</keyword>
<dbReference type="GO" id="GO:0003841">
    <property type="term" value="F:1-acylglycerol-3-phosphate O-acyltransferase activity"/>
    <property type="evidence" value="ECO:0007669"/>
    <property type="project" value="TreeGrafter"/>
</dbReference>
<feature type="domain" description="Phospholipid/glycerol acyltransferase" evidence="5">
    <location>
        <begin position="39"/>
        <end position="160"/>
    </location>
</feature>
<evidence type="ECO:0000313" key="8">
    <source>
        <dbReference type="Proteomes" id="UP000646877"/>
    </source>
</evidence>
<dbReference type="RefSeq" id="WP_130126545.1">
    <property type="nucleotide sequence ID" value="NZ_CBCSDF010000002.1"/>
</dbReference>
<evidence type="ECO:0000259" key="5">
    <source>
        <dbReference type="SMART" id="SM00563"/>
    </source>
</evidence>
<sequence>MFARIVKILFFGLIIKPVVLIALGLNVVNRNKLPTHGPAILAPNHNSHLDTMVLMSLFPLRMIHKVRPVAAADYFLANRIIAWFALHVIGIIPLNRKQVTRKAQLFEQCHEALKKHEILIFFPEGSRGEPEKMAQLKKGIFHLISDYKSVLVYPVMMHGLGRSLPKGEALFVPFNCDVIVGEPLSCTSHASELVQEIERQFNLMRPLCLTYRADEE</sequence>
<dbReference type="SMART" id="SM00563">
    <property type="entry name" value="PlsC"/>
    <property type="match status" value="1"/>
</dbReference>
<keyword evidence="4" id="KW-1133">Transmembrane helix</keyword>
<dbReference type="Proteomes" id="UP001304419">
    <property type="component" value="Chromosome 1"/>
</dbReference>
<proteinExistence type="predicted"/>
<keyword evidence="9" id="KW-1185">Reference proteome</keyword>
<keyword evidence="4" id="KW-0812">Transmembrane</keyword>
<dbReference type="Proteomes" id="UP000646877">
    <property type="component" value="Unassembled WGS sequence"/>
</dbReference>
<dbReference type="GO" id="GO:0006654">
    <property type="term" value="P:phosphatidic acid biosynthetic process"/>
    <property type="evidence" value="ECO:0007669"/>
    <property type="project" value="TreeGrafter"/>
</dbReference>
<evidence type="ECO:0000313" key="7">
    <source>
        <dbReference type="EMBL" id="WOX30037.1"/>
    </source>
</evidence>
<keyword evidence="3 6" id="KW-0012">Acyltransferase</keyword>
<dbReference type="SUPFAM" id="SSF69593">
    <property type="entry name" value="Glycerol-3-phosphate (1)-acyltransferase"/>
    <property type="match status" value="1"/>
</dbReference>
<evidence type="ECO:0000256" key="1">
    <source>
        <dbReference type="ARBA" id="ARBA00005189"/>
    </source>
</evidence>
<evidence type="ECO:0000256" key="3">
    <source>
        <dbReference type="ARBA" id="ARBA00023315"/>
    </source>
</evidence>
<dbReference type="Pfam" id="PF01553">
    <property type="entry name" value="Acyltransferase"/>
    <property type="match status" value="1"/>
</dbReference>
<reference evidence="6" key="1">
    <citation type="submission" date="2019-10" db="EMBL/GenBank/DDBJ databases">
        <authorList>
            <person name="Paulsen S."/>
        </authorList>
    </citation>
    <scope>NUCLEOTIDE SEQUENCE</scope>
    <source>
        <strain evidence="6">LMG 19692</strain>
    </source>
</reference>
<accession>A0A8I2H7R2</accession>
<gene>
    <name evidence="6" type="ORF">F9Y85_03920</name>
    <name evidence="7" type="ORF">R5H13_07145</name>
</gene>
<keyword evidence="4" id="KW-0472">Membrane</keyword>
<reference evidence="7 9" key="2">
    <citation type="submission" date="2023-10" db="EMBL/GenBank/DDBJ databases">
        <title>To unveil natural product biosynthetic capacity in Pseudoalteromonas.</title>
        <authorList>
            <person name="Wang J."/>
        </authorList>
    </citation>
    <scope>NUCLEOTIDE SEQUENCE [LARGE SCALE GENOMIC DNA]</scope>
    <source>
        <strain evidence="7 9">DSM 15914</strain>
    </source>
</reference>
<organism evidence="6 8">
    <name type="scientific">Pseudoalteromonas maricaloris</name>
    <dbReference type="NCBI Taxonomy" id="184924"/>
    <lineage>
        <taxon>Bacteria</taxon>
        <taxon>Pseudomonadati</taxon>
        <taxon>Pseudomonadota</taxon>
        <taxon>Gammaproteobacteria</taxon>
        <taxon>Alteromonadales</taxon>
        <taxon>Pseudoalteromonadaceae</taxon>
        <taxon>Pseudoalteromonas</taxon>
    </lineage>
</organism>
<dbReference type="EMBL" id="WEIA01000002">
    <property type="protein sequence ID" value="NLR20475.1"/>
    <property type="molecule type" value="Genomic_DNA"/>
</dbReference>
<evidence type="ECO:0000313" key="6">
    <source>
        <dbReference type="EMBL" id="NLR20475.1"/>
    </source>
</evidence>
<feature type="transmembrane region" description="Helical" evidence="4">
    <location>
        <begin position="74"/>
        <end position="94"/>
    </location>
</feature>
<name>A0A8I2H7R2_9GAMM</name>
<dbReference type="PANTHER" id="PTHR10434">
    <property type="entry name" value="1-ACYL-SN-GLYCEROL-3-PHOSPHATE ACYLTRANSFERASE"/>
    <property type="match status" value="1"/>
</dbReference>
<feature type="transmembrane region" description="Helical" evidence="4">
    <location>
        <begin position="7"/>
        <end position="28"/>
    </location>
</feature>